<dbReference type="PANTHER" id="PTHR42884">
    <property type="entry name" value="PROPROTEIN CONVERTASE SUBTILISIN/KEXIN-RELATED"/>
    <property type="match status" value="1"/>
</dbReference>
<evidence type="ECO:0000256" key="4">
    <source>
        <dbReference type="ARBA" id="ARBA00022801"/>
    </source>
</evidence>
<dbReference type="PROSITE" id="PS51892">
    <property type="entry name" value="SUBTILASE"/>
    <property type="match status" value="1"/>
</dbReference>
<sequence>MSSTNRTDPRRSPLLIHNLFICLFFISCFISLISCADNCCTPNSYACSSSSIRNIVCKHDSDCCYSSWSNECVELALLFACPKQCGDGVCAMDRITPEDEEDCSSCPEDCGQCFDQIQCNDRLPLLNESVIMPSDDPSLDSQWHLTASHVIEAWEEYRLFGQNVTVAIVDDGLQWQHEDLQCNYNPVLSYDVSRNQKTVYSWEYDNHGTSCAGLVGARDNSVCGRGAAFRSTLVGLRALGDPFTDEIAARALSWHPNEIDIYSNSWGPYDNGATIERYPLSGLSVKQGIQRGRNGLGNIYVWAAGNGRSSGDSSNYDELCNSIFTISVAATDSNGVYSTYSEAGSNILINAPSSNLQFGRTTSGIVTTDRLGFTGYHSEGCFTKFGGTSAAAPLAAGIVALVVQANPRLTWRDVQHVLVQTAEKTETSDSSWTTNAAGYTFSPNYGFGRIHTKNAIEKAHTWKTLKQTPHLYFSATADLSKYSVDGNSVQIPEDQANPLVLEFNVEADFVVEHIAVEMSATKGIRGQIVMAVVSPSGTVSVLAPGRGRDYGSLDQFPFTSVEFWGEPTVATRANGATSNLWTVILYDKVSDITVSTLDYLQFSVYGLPKHDVVTTFEGSSMDITELLSSSYSNHVTLVADTIKLHWSLDGLYGEWSLALEVAESAATPIGYITLAIPMTDEEDSPLDVWVFYFDEEGHVEDRFAATSGTNPVLDTTDGSGQEDLRVVYAGSRARVDSQINEILFLFERSLNTRDSTHDAILEKDDTVNIYWSYGAVQTDYSTLNAPLATGKVSVKLMESTYNPPNVFVDFWKKWRSTILLGAVCMVVILAGGMCAIGGLLWIARKRLLPQDQHVELHESDDEMMDVIEPPSAAAESGEEILSEDSHAEV</sequence>
<dbReference type="Pfam" id="PF01483">
    <property type="entry name" value="P_proprotein"/>
    <property type="match status" value="1"/>
</dbReference>
<evidence type="ECO:0000256" key="3">
    <source>
        <dbReference type="ARBA" id="ARBA00022729"/>
    </source>
</evidence>
<evidence type="ECO:0000256" key="9">
    <source>
        <dbReference type="SAM" id="Phobius"/>
    </source>
</evidence>
<accession>A0A7S1KSP7</accession>
<evidence type="ECO:0000256" key="8">
    <source>
        <dbReference type="PROSITE-ProRule" id="PRU01240"/>
    </source>
</evidence>
<dbReference type="InterPro" id="IPR000209">
    <property type="entry name" value="Peptidase_S8/S53_dom"/>
</dbReference>
<dbReference type="InterPro" id="IPR022398">
    <property type="entry name" value="Peptidase_S8_His-AS"/>
</dbReference>
<dbReference type="AlphaFoldDB" id="A0A7S1KSP7"/>
<gene>
    <name evidence="13" type="ORF">PCOS0759_LOCUS7654</name>
</gene>
<keyword evidence="5 8" id="KW-0720">Serine protease</keyword>
<dbReference type="GO" id="GO:0004252">
    <property type="term" value="F:serine-type endopeptidase activity"/>
    <property type="evidence" value="ECO:0007669"/>
    <property type="project" value="UniProtKB-UniRule"/>
</dbReference>
<feature type="domain" description="P/Homo B" evidence="12">
    <location>
        <begin position="473"/>
        <end position="610"/>
    </location>
</feature>
<evidence type="ECO:0000256" key="6">
    <source>
        <dbReference type="ARBA" id="ARBA00022837"/>
    </source>
</evidence>
<feature type="active site" description="Charge relay system" evidence="7 8">
    <location>
        <position position="389"/>
    </location>
</feature>
<dbReference type="PROSITE" id="PS00137">
    <property type="entry name" value="SUBTILASE_HIS"/>
    <property type="match status" value="1"/>
</dbReference>
<dbReference type="SUPFAM" id="SSF52743">
    <property type="entry name" value="Subtilisin-like"/>
    <property type="match status" value="1"/>
</dbReference>
<keyword evidence="6" id="KW-0106">Calcium</keyword>
<keyword evidence="4 8" id="KW-0378">Hydrolase</keyword>
<feature type="active site" description="Charge relay system" evidence="7 8">
    <location>
        <position position="170"/>
    </location>
</feature>
<dbReference type="PROSITE" id="PS00138">
    <property type="entry name" value="SUBTILASE_SER"/>
    <property type="match status" value="1"/>
</dbReference>
<dbReference type="Gene3D" id="3.40.50.200">
    <property type="entry name" value="Peptidase S8/S53 domain"/>
    <property type="match status" value="1"/>
</dbReference>
<feature type="domain" description="DOMON" evidence="11">
    <location>
        <begin position="640"/>
        <end position="774"/>
    </location>
</feature>
<dbReference type="GO" id="GO:0005802">
    <property type="term" value="C:trans-Golgi network"/>
    <property type="evidence" value="ECO:0007669"/>
    <property type="project" value="TreeGrafter"/>
</dbReference>
<proteinExistence type="inferred from homology"/>
<evidence type="ECO:0000256" key="10">
    <source>
        <dbReference type="SAM" id="SignalP"/>
    </source>
</evidence>
<dbReference type="PROSITE" id="PS00136">
    <property type="entry name" value="SUBTILASE_ASP"/>
    <property type="match status" value="1"/>
</dbReference>
<dbReference type="PANTHER" id="PTHR42884:SF14">
    <property type="entry name" value="NEUROENDOCRINE CONVERTASE 1"/>
    <property type="match status" value="1"/>
</dbReference>
<evidence type="ECO:0000259" key="11">
    <source>
        <dbReference type="PROSITE" id="PS50836"/>
    </source>
</evidence>
<reference evidence="13" key="1">
    <citation type="submission" date="2021-01" db="EMBL/GenBank/DDBJ databases">
        <authorList>
            <person name="Corre E."/>
            <person name="Pelletier E."/>
            <person name="Niang G."/>
            <person name="Scheremetjew M."/>
            <person name="Finn R."/>
            <person name="Kale V."/>
            <person name="Holt S."/>
            <person name="Cochrane G."/>
            <person name="Meng A."/>
            <person name="Brown T."/>
            <person name="Cohen L."/>
        </authorList>
    </citation>
    <scope>NUCLEOTIDE SEQUENCE</scope>
    <source>
        <strain evidence="13">WS</strain>
    </source>
</reference>
<dbReference type="GO" id="GO:0016485">
    <property type="term" value="P:protein processing"/>
    <property type="evidence" value="ECO:0007669"/>
    <property type="project" value="TreeGrafter"/>
</dbReference>
<evidence type="ECO:0000313" key="13">
    <source>
        <dbReference type="EMBL" id="CAD9084400.1"/>
    </source>
</evidence>
<dbReference type="PROSITE" id="PS51257">
    <property type="entry name" value="PROKAR_LIPOPROTEIN"/>
    <property type="match status" value="1"/>
</dbReference>
<keyword evidence="9" id="KW-1133">Transmembrane helix</keyword>
<dbReference type="InterPro" id="IPR002884">
    <property type="entry name" value="P_dom"/>
</dbReference>
<dbReference type="InterPro" id="IPR015500">
    <property type="entry name" value="Peptidase_S8_subtilisin-rel"/>
</dbReference>
<comment type="similarity">
    <text evidence="1">Belongs to the peptidase S8 family. Furin subfamily.</text>
</comment>
<keyword evidence="2 8" id="KW-0645">Protease</keyword>
<keyword evidence="3 10" id="KW-0732">Signal</keyword>
<organism evidence="13">
    <name type="scientific">Percolomonas cosmopolitus</name>
    <dbReference type="NCBI Taxonomy" id="63605"/>
    <lineage>
        <taxon>Eukaryota</taxon>
        <taxon>Discoba</taxon>
        <taxon>Heterolobosea</taxon>
        <taxon>Tetramitia</taxon>
        <taxon>Eutetramitia</taxon>
        <taxon>Percolomonadidae</taxon>
        <taxon>Percolomonas</taxon>
    </lineage>
</organism>
<dbReference type="InterPro" id="IPR023828">
    <property type="entry name" value="Peptidase_S8_Ser-AS"/>
</dbReference>
<evidence type="ECO:0000256" key="5">
    <source>
        <dbReference type="ARBA" id="ARBA00022825"/>
    </source>
</evidence>
<feature type="signal peptide" evidence="10">
    <location>
        <begin position="1"/>
        <end position="35"/>
    </location>
</feature>
<keyword evidence="9" id="KW-0812">Transmembrane</keyword>
<evidence type="ECO:0000256" key="1">
    <source>
        <dbReference type="ARBA" id="ARBA00005325"/>
    </source>
</evidence>
<dbReference type="CDD" id="cd04059">
    <property type="entry name" value="Peptidases_S8_Protein_convertases_Kexins_Furin-like"/>
    <property type="match status" value="1"/>
</dbReference>
<feature type="transmembrane region" description="Helical" evidence="9">
    <location>
        <begin position="818"/>
        <end position="843"/>
    </location>
</feature>
<dbReference type="Pfam" id="PF00082">
    <property type="entry name" value="Peptidase_S8"/>
    <property type="match status" value="1"/>
</dbReference>
<dbReference type="SUPFAM" id="SSF49785">
    <property type="entry name" value="Galactose-binding domain-like"/>
    <property type="match status" value="1"/>
</dbReference>
<dbReference type="EMBL" id="HBGD01009295">
    <property type="protein sequence ID" value="CAD9084400.1"/>
    <property type="molecule type" value="Transcribed_RNA"/>
</dbReference>
<name>A0A7S1KSP7_9EUKA</name>
<keyword evidence="9" id="KW-0472">Membrane</keyword>
<dbReference type="InterPro" id="IPR008979">
    <property type="entry name" value="Galactose-bd-like_sf"/>
</dbReference>
<evidence type="ECO:0000256" key="2">
    <source>
        <dbReference type="ARBA" id="ARBA00022670"/>
    </source>
</evidence>
<feature type="active site" description="Charge relay system" evidence="7 8">
    <location>
        <position position="207"/>
    </location>
</feature>
<dbReference type="PROSITE" id="PS51829">
    <property type="entry name" value="P_HOMO_B"/>
    <property type="match status" value="1"/>
</dbReference>
<dbReference type="InterPro" id="IPR023827">
    <property type="entry name" value="Peptidase_S8_Asp-AS"/>
</dbReference>
<dbReference type="InterPro" id="IPR034182">
    <property type="entry name" value="Kexin/furin"/>
</dbReference>
<dbReference type="PRINTS" id="PR00723">
    <property type="entry name" value="SUBTILISIN"/>
</dbReference>
<dbReference type="InterPro" id="IPR036852">
    <property type="entry name" value="Peptidase_S8/S53_dom_sf"/>
</dbReference>
<dbReference type="GO" id="GO:0000139">
    <property type="term" value="C:Golgi membrane"/>
    <property type="evidence" value="ECO:0007669"/>
    <property type="project" value="TreeGrafter"/>
</dbReference>
<protein>
    <recommendedName>
        <fullName evidence="14">Subtilisin</fullName>
    </recommendedName>
</protein>
<dbReference type="Gene3D" id="2.60.120.260">
    <property type="entry name" value="Galactose-binding domain-like"/>
    <property type="match status" value="1"/>
</dbReference>
<evidence type="ECO:0008006" key="14">
    <source>
        <dbReference type="Google" id="ProtNLM"/>
    </source>
</evidence>
<evidence type="ECO:0000259" key="12">
    <source>
        <dbReference type="PROSITE" id="PS51829"/>
    </source>
</evidence>
<dbReference type="InterPro" id="IPR005018">
    <property type="entry name" value="DOMON_domain"/>
</dbReference>
<evidence type="ECO:0000256" key="7">
    <source>
        <dbReference type="PIRSR" id="PIRSR615500-1"/>
    </source>
</evidence>
<feature type="chain" id="PRO_5031476318" description="Subtilisin" evidence="10">
    <location>
        <begin position="36"/>
        <end position="889"/>
    </location>
</feature>
<dbReference type="PROSITE" id="PS50836">
    <property type="entry name" value="DOMON"/>
    <property type="match status" value="1"/>
</dbReference>